<dbReference type="InterPro" id="IPR036691">
    <property type="entry name" value="Endo/exonu/phosph_ase_sf"/>
</dbReference>
<dbReference type="InterPro" id="IPR043502">
    <property type="entry name" value="DNA/RNA_pol_sf"/>
</dbReference>
<name>A0AB40CKR3_DIOCR</name>
<dbReference type="SUPFAM" id="SSF56219">
    <property type="entry name" value="DNase I-like"/>
    <property type="match status" value="1"/>
</dbReference>
<dbReference type="Proteomes" id="UP001515500">
    <property type="component" value="Chromosome 14"/>
</dbReference>
<sequence length="1247" mass="141877">MKKIKPLIFCLVETRADNGRLDKFCCKLSNHWAWAAIVADGYSGGILVFWQKHLGKVTPLVKSRYVLHLVITNSKNESWVLSTVYNSSHIRVQSSVWLELSGIASTNLPAIIIGDFNVVASLNEFQGGAYNYYRRKARLFSDFIFCNNLLEARYSGSSFTWCNNQSGTARKWASCHDAVREAWNFKPHSNPMHAFSHLISRARSNLISWKNRGLCSIVSNISRLEMDILDAESMDAVYGNDYNAVELLYPLYNKLAALQRQNSIKWAQRARLMWVLCGDQNTSLFHNSIRSRNHQNSIPFITDSNGIGLLNSKDIENAFCDFYTNLWSDQSALSVEEVYLALPNDLPTISAGEALALTVSILNFSVSSGMKSVISLFDAVSHFFNNSVLPNSWGRTYITLVPKKPNPNTVVDFRPISLCNVCYKIISKLLTNRLKDVLPKVIGREQCGFVSNRSPFDNIIALQEVVHSMDRDTKNPPRMLVKLDIEKAYDTLSWNATLATLLRMNFPSKWISCVQACISSASFSLLINKQPSSWFKSTRGLRQGDPLSSYLFIIVAQNLTNLLNFAKRLSMIPGFNPDLNYNFNHLMYADDLILITHASRKTARNINLCLSMYERITGQKANKSKSELFFPSRFNCHLKKSICNILHFNSGSFPFKYLGIFVSPKRLALSNFSHMLDKTERALSFWKLSNISKAGKSVLINSVIMSIPMYYLSVYPVPDSFLDRIAKAARLFFWSKSGNRKGMNSVSWIDITSHYTEGGLSIRNLRAAKISLMAKNVLGYLNHRDAIWVDILHHKYGQVNFWTDSIPANCSWFFRGLWYNANIIKPHLWMHHFDVNRTDFMLDPWYFDIPLAFKPTYINMNYDQDSLSMTNLFLDNAWNFNFLLEVFGDNLNFEYLINDKAINCYNNVNRWVWFPKSGKHLLTSMVYAFFNNSAGNLNPWNGWGNIWHLNIAPRTKHFIWLLLHNGVKMYEYLYRLNLGPQTLCKLCNLDVENSDHLFNTCPKAQLVWNLVSNFIGKHICFPEGFSSGNWILPANSGYTKFDQSVIAVVSWFIWKSRCNLIFRNETPDLNSIPIRAISHVREYSLSSSTQLGKQLIFTNFTLTDNPFLFVSSVGSSEKGVFGAGCCCNSAESVLEAEALSLLSALGSMFASNSQINTILIASVELLSIIKSGDSQYGWRFSPLIASITDFLLCLGLPQLHLVPKDWLSIANSLALHGVNSHAFTLYHQGRDLPYWLMKQFIRSGFSL</sequence>
<feature type="domain" description="Reverse transcriptase" evidence="1">
    <location>
        <begin position="382"/>
        <end position="662"/>
    </location>
</feature>
<dbReference type="PANTHER" id="PTHR33116">
    <property type="entry name" value="REVERSE TRANSCRIPTASE ZINC-BINDING DOMAIN-CONTAINING PROTEIN-RELATED-RELATED"/>
    <property type="match status" value="1"/>
</dbReference>
<evidence type="ECO:0000313" key="3">
    <source>
        <dbReference type="RefSeq" id="XP_039138794.1"/>
    </source>
</evidence>
<keyword evidence="2" id="KW-1185">Reference proteome</keyword>
<evidence type="ECO:0000313" key="2">
    <source>
        <dbReference type="Proteomes" id="UP001515500"/>
    </source>
</evidence>
<dbReference type="GeneID" id="120276131"/>
<reference evidence="3" key="1">
    <citation type="submission" date="2025-08" db="UniProtKB">
        <authorList>
            <consortium name="RefSeq"/>
        </authorList>
    </citation>
    <scope>IDENTIFICATION</scope>
</reference>
<gene>
    <name evidence="3" type="primary">LOC120276131</name>
</gene>
<accession>A0AB40CKR3</accession>
<dbReference type="RefSeq" id="XP_039138794.1">
    <property type="nucleotide sequence ID" value="XM_039282860.1"/>
</dbReference>
<dbReference type="PANTHER" id="PTHR33116:SF78">
    <property type="entry name" value="OS12G0587133 PROTEIN"/>
    <property type="match status" value="1"/>
</dbReference>
<dbReference type="InterPro" id="IPR000477">
    <property type="entry name" value="RT_dom"/>
</dbReference>
<protein>
    <submittedName>
        <fullName evidence="3">Uncharacterized protein LOC120276131</fullName>
    </submittedName>
</protein>
<proteinExistence type="predicted"/>
<dbReference type="SUPFAM" id="SSF56672">
    <property type="entry name" value="DNA/RNA polymerases"/>
    <property type="match status" value="1"/>
</dbReference>
<dbReference type="PROSITE" id="PS50878">
    <property type="entry name" value="RT_POL"/>
    <property type="match status" value="1"/>
</dbReference>
<dbReference type="InterPro" id="IPR026960">
    <property type="entry name" value="RVT-Znf"/>
</dbReference>
<dbReference type="Pfam" id="PF13966">
    <property type="entry name" value="zf-RVT"/>
    <property type="match status" value="1"/>
</dbReference>
<dbReference type="CDD" id="cd01650">
    <property type="entry name" value="RT_nLTR_like"/>
    <property type="match status" value="1"/>
</dbReference>
<evidence type="ECO:0000259" key="1">
    <source>
        <dbReference type="PROSITE" id="PS50878"/>
    </source>
</evidence>
<dbReference type="Pfam" id="PF00078">
    <property type="entry name" value="RVT_1"/>
    <property type="match status" value="1"/>
</dbReference>
<dbReference type="Gene3D" id="3.60.10.10">
    <property type="entry name" value="Endonuclease/exonuclease/phosphatase"/>
    <property type="match status" value="1"/>
</dbReference>
<organism evidence="2 3">
    <name type="scientific">Dioscorea cayennensis subsp. rotundata</name>
    <name type="common">White Guinea yam</name>
    <name type="synonym">Dioscorea rotundata</name>
    <dbReference type="NCBI Taxonomy" id="55577"/>
    <lineage>
        <taxon>Eukaryota</taxon>
        <taxon>Viridiplantae</taxon>
        <taxon>Streptophyta</taxon>
        <taxon>Embryophyta</taxon>
        <taxon>Tracheophyta</taxon>
        <taxon>Spermatophyta</taxon>
        <taxon>Magnoliopsida</taxon>
        <taxon>Liliopsida</taxon>
        <taxon>Dioscoreales</taxon>
        <taxon>Dioscoreaceae</taxon>
        <taxon>Dioscorea</taxon>
    </lineage>
</organism>
<dbReference type="AlphaFoldDB" id="A0AB40CKR3"/>